<reference evidence="3 4" key="1">
    <citation type="journal article" date="2012" name="BMC Genomics">
        <title>Genomic basis of broad host range and environmental adaptability of Rhizobium tropici CIAT 899 and Rhizobium sp. PRF 81 which are used in inoculants for common bean (Phaseolus vulgaris L.).</title>
        <authorList>
            <person name="Ormeno-Orrillo E."/>
            <person name="Menna P."/>
            <person name="Almeida L.G."/>
            <person name="Ollero F.J."/>
            <person name="Nicolas M.F."/>
            <person name="Pains Rodrigues E."/>
            <person name="Shigueyoshi Nakatani A."/>
            <person name="Silva Batista J.S."/>
            <person name="Oliveira Chueire L.M."/>
            <person name="Souza R.C."/>
            <person name="Ribeiro Vasconcelos A.T."/>
            <person name="Megias M."/>
            <person name="Hungria M."/>
            <person name="Martinez-Romero E."/>
        </authorList>
    </citation>
    <scope>NUCLEOTIDE SEQUENCE [LARGE SCALE GENOMIC DNA]</scope>
    <source>
        <strain evidence="3 4">PRF 81</strain>
        <plasmid evidence="3">pPRF81a</plasmid>
    </source>
</reference>
<evidence type="ECO:0000259" key="2">
    <source>
        <dbReference type="PROSITE" id="PS50222"/>
    </source>
</evidence>
<proteinExistence type="predicted"/>
<dbReference type="GO" id="GO:0006508">
    <property type="term" value="P:proteolysis"/>
    <property type="evidence" value="ECO:0007669"/>
    <property type="project" value="InterPro"/>
</dbReference>
<dbReference type="PROSITE" id="PS00018">
    <property type="entry name" value="EF_HAND_1"/>
    <property type="match status" value="1"/>
</dbReference>
<dbReference type="OrthoDB" id="6872474at2"/>
<gene>
    <name evidence="3" type="ORF">RHSP_41209</name>
</gene>
<dbReference type="AlphaFoldDB" id="N6USL8"/>
<dbReference type="InterPro" id="IPR018247">
    <property type="entry name" value="EF_Hand_1_Ca_BS"/>
</dbReference>
<feature type="signal peptide" evidence="1">
    <location>
        <begin position="1"/>
        <end position="24"/>
    </location>
</feature>
<dbReference type="EMBL" id="AQHN01000095">
    <property type="protein sequence ID" value="ENN83811.1"/>
    <property type="molecule type" value="Genomic_DNA"/>
</dbReference>
<dbReference type="RefSeq" id="WP_004129388.1">
    <property type="nucleotide sequence ID" value="NZ_AQHN01000095.1"/>
</dbReference>
<evidence type="ECO:0000313" key="4">
    <source>
        <dbReference type="Proteomes" id="UP000012429"/>
    </source>
</evidence>
<geneLocation type="plasmid" evidence="3">
    <name>pPRF81a</name>
</geneLocation>
<feature type="chain" id="PRO_5004126461" description="EF-hand domain-containing protein" evidence="1">
    <location>
        <begin position="25"/>
        <end position="664"/>
    </location>
</feature>
<dbReference type="Proteomes" id="UP000012429">
    <property type="component" value="Unassembled WGS sequence"/>
</dbReference>
<dbReference type="SUPFAM" id="SSF52129">
    <property type="entry name" value="Caspase-like"/>
    <property type="match status" value="1"/>
</dbReference>
<feature type="domain" description="EF-hand" evidence="2">
    <location>
        <begin position="256"/>
        <end position="281"/>
    </location>
</feature>
<dbReference type="InterPro" id="IPR002048">
    <property type="entry name" value="EF_hand_dom"/>
</dbReference>
<dbReference type="PATRIC" id="fig|363754.4.peg.6723"/>
<accession>N6USL8</accession>
<evidence type="ECO:0000313" key="3">
    <source>
        <dbReference type="EMBL" id="ENN83811.1"/>
    </source>
</evidence>
<organism evidence="3 4">
    <name type="scientific">Rhizobium freirei PRF 81</name>
    <dbReference type="NCBI Taxonomy" id="363754"/>
    <lineage>
        <taxon>Bacteria</taxon>
        <taxon>Pseudomonadati</taxon>
        <taxon>Pseudomonadota</taxon>
        <taxon>Alphaproteobacteria</taxon>
        <taxon>Hyphomicrobiales</taxon>
        <taxon>Rhizobiaceae</taxon>
        <taxon>Rhizobium/Agrobacterium group</taxon>
        <taxon>Rhizobium</taxon>
    </lineage>
</organism>
<keyword evidence="3" id="KW-0614">Plasmid</keyword>
<dbReference type="Pfam" id="PF00656">
    <property type="entry name" value="Peptidase_C14"/>
    <property type="match status" value="1"/>
</dbReference>
<name>N6USL8_9HYPH</name>
<sequence>MRRFHAFCIALAWCLLLAAGQAAAETCRAPDKVTTPTPNPADLSISDKDGLKFTIYDHSYALLIGESKYKQNRLDNVPGELDSLKAALESQFFDVSLYLDLDSGSFSEVIDCFIRKVAGDRKARVFVYVSAHGATRTVTLRNVPKKIGYILPIDAPLKTTDPDFLSTALPSSQFLEWAKWLEVKHALFVFDACFGGAIFESKGANDDSNVAPDFIYSDSAQSPVRAFLTAGSENQEVPSQSRFLRLLMSAILGQSDEADSNHDGYVTADELNVFLGNNASETQTPSSGTLDDPDFKSGKFLFKLPTKTKPLTVPARTETAATTFSPIFVSANGNGKKAQLYQVEQLVSTKKGVCNENCSNGNEYVISISVPKELPAGAVFDDLELTCVDGCKQYPDLIDGPGLSADKRSGSVRFRTNEDSALWRLRATVAIKDERADEVTVVSATNNQVISIDPNQLSVAATPVPIQADIADKVHKIVLDLQSEDTKTRRDARIALAKVLQDDDGTLVAQLVRGTTTGTYRYQVGIAEALADMKDGWKSAESASKDILLAAKQRVKDPTLNASIDRAINNFRSSVFYEVGPDGWLTKANQLHPPKMSSGPLPSFDSLQPGQILKADSEVYLRAGPGVTYGTFGVLKTGACVRIVSKTTGARTPGWLDVVSAKCG</sequence>
<keyword evidence="1" id="KW-0732">Signal</keyword>
<protein>
    <recommendedName>
        <fullName evidence="2">EF-hand domain-containing protein</fullName>
    </recommendedName>
</protein>
<comment type="caution">
    <text evidence="3">The sequence shown here is derived from an EMBL/GenBank/DDBJ whole genome shotgun (WGS) entry which is preliminary data.</text>
</comment>
<dbReference type="InterPro" id="IPR011600">
    <property type="entry name" value="Pept_C14_caspase"/>
</dbReference>
<dbReference type="PROSITE" id="PS50222">
    <property type="entry name" value="EF_HAND_2"/>
    <property type="match status" value="1"/>
</dbReference>
<dbReference type="Gene3D" id="3.40.50.1460">
    <property type="match status" value="1"/>
</dbReference>
<dbReference type="InterPro" id="IPR029030">
    <property type="entry name" value="Caspase-like_dom_sf"/>
</dbReference>
<keyword evidence="4" id="KW-1185">Reference proteome</keyword>
<dbReference type="GO" id="GO:0005509">
    <property type="term" value="F:calcium ion binding"/>
    <property type="evidence" value="ECO:0007669"/>
    <property type="project" value="InterPro"/>
</dbReference>
<dbReference type="GO" id="GO:0004197">
    <property type="term" value="F:cysteine-type endopeptidase activity"/>
    <property type="evidence" value="ECO:0007669"/>
    <property type="project" value="InterPro"/>
</dbReference>
<evidence type="ECO:0000256" key="1">
    <source>
        <dbReference type="SAM" id="SignalP"/>
    </source>
</evidence>